<comment type="caution">
    <text evidence="2">The sequence shown here is derived from an EMBL/GenBank/DDBJ whole genome shotgun (WGS) entry which is preliminary data.</text>
</comment>
<dbReference type="InterPro" id="IPR001173">
    <property type="entry name" value="Glyco_trans_2-like"/>
</dbReference>
<protein>
    <submittedName>
        <fullName evidence="2">Glycosyltransferase family 2 protein</fullName>
    </submittedName>
</protein>
<dbReference type="CDD" id="cd00761">
    <property type="entry name" value="Glyco_tranf_GTA_type"/>
    <property type="match status" value="1"/>
</dbReference>
<dbReference type="InterPro" id="IPR029044">
    <property type="entry name" value="Nucleotide-diphossugar_trans"/>
</dbReference>
<feature type="domain" description="Glycosyltransferase 2-like" evidence="1">
    <location>
        <begin position="31"/>
        <end position="149"/>
    </location>
</feature>
<keyword evidence="2" id="KW-0808">Transferase</keyword>
<dbReference type="Gene3D" id="3.90.550.10">
    <property type="entry name" value="Spore Coat Polysaccharide Biosynthesis Protein SpsA, Chain A"/>
    <property type="match status" value="1"/>
</dbReference>
<dbReference type="GO" id="GO:0016740">
    <property type="term" value="F:transferase activity"/>
    <property type="evidence" value="ECO:0007669"/>
    <property type="project" value="UniProtKB-KW"/>
</dbReference>
<dbReference type="Proteomes" id="UP000297966">
    <property type="component" value="Unassembled WGS sequence"/>
</dbReference>
<evidence type="ECO:0000313" key="3">
    <source>
        <dbReference type="Proteomes" id="UP000297966"/>
    </source>
</evidence>
<sequence>MLPDVSTGGISMSMGSAISGNGTGRPDPLVSTIMIFLDAETFMADAIESVIAQTYPNWELLLVDDGSTDPSTAIAREFASRYPGQIRYLEHPGHVNRGMSATRNLGISAARGELISFIDSDDIWEPNKLSDQVRIMREHPELGMVCGAVLYWGSWSGDHDFLIPTGHVFDRPVPQPEALLALYPLGTADAPCPSDVMIRADVLARIGGFEEHFTGEKQAYEDQGCFSKLYLEAPVFFSSTVWLKYRQHRASCLTTVRREGQYASVRLYYLSWLKRYLNARGVAEPRIDEAINRSMWRYAHPVIYRLLTLPYRVLEEILWRVGKHHLLHRRRPVRPAGQPGRV</sequence>
<dbReference type="InterPro" id="IPR050834">
    <property type="entry name" value="Glycosyltransf_2"/>
</dbReference>
<dbReference type="OrthoDB" id="9794124at2"/>
<reference evidence="2 3" key="1">
    <citation type="submission" date="2019-03" db="EMBL/GenBank/DDBJ databases">
        <title>Bradyrhizobium diversity isolated from nodules of Chamaecrista fasciculata.</title>
        <authorList>
            <person name="Klepa M.S."/>
            <person name="Urquiaga M.O."/>
            <person name="Hungria M."/>
            <person name="Delamuta J.R."/>
        </authorList>
    </citation>
    <scope>NUCLEOTIDE SEQUENCE [LARGE SCALE GENOMIC DNA]</scope>
    <source>
        <strain evidence="2 3">CNPSo 3448</strain>
    </source>
</reference>
<keyword evidence="3" id="KW-1185">Reference proteome</keyword>
<evidence type="ECO:0000313" key="2">
    <source>
        <dbReference type="EMBL" id="TFV43122.1"/>
    </source>
</evidence>
<organism evidence="2 3">
    <name type="scientific">Bradyrhizobium niftali</name>
    <dbReference type="NCBI Taxonomy" id="2560055"/>
    <lineage>
        <taxon>Bacteria</taxon>
        <taxon>Pseudomonadati</taxon>
        <taxon>Pseudomonadota</taxon>
        <taxon>Alphaproteobacteria</taxon>
        <taxon>Hyphomicrobiales</taxon>
        <taxon>Nitrobacteraceae</taxon>
        <taxon>Bradyrhizobium</taxon>
    </lineage>
</organism>
<dbReference type="RefSeq" id="WP_135177741.1">
    <property type="nucleotide sequence ID" value="NZ_SPQT01000025.1"/>
</dbReference>
<dbReference type="AlphaFoldDB" id="A0A4Y9LN26"/>
<proteinExistence type="predicted"/>
<dbReference type="Pfam" id="PF00535">
    <property type="entry name" value="Glycos_transf_2"/>
    <property type="match status" value="1"/>
</dbReference>
<dbReference type="SUPFAM" id="SSF53448">
    <property type="entry name" value="Nucleotide-diphospho-sugar transferases"/>
    <property type="match status" value="1"/>
</dbReference>
<dbReference type="PANTHER" id="PTHR43685">
    <property type="entry name" value="GLYCOSYLTRANSFERASE"/>
    <property type="match status" value="1"/>
</dbReference>
<evidence type="ECO:0000259" key="1">
    <source>
        <dbReference type="Pfam" id="PF00535"/>
    </source>
</evidence>
<accession>A0A4Y9LN26</accession>
<dbReference type="EMBL" id="SPQT01000025">
    <property type="protein sequence ID" value="TFV43122.1"/>
    <property type="molecule type" value="Genomic_DNA"/>
</dbReference>
<name>A0A4Y9LN26_9BRAD</name>
<gene>
    <name evidence="2" type="ORF">E4K65_33365</name>
</gene>
<dbReference type="PANTHER" id="PTHR43685:SF2">
    <property type="entry name" value="GLYCOSYLTRANSFERASE 2-LIKE DOMAIN-CONTAINING PROTEIN"/>
    <property type="match status" value="1"/>
</dbReference>